<dbReference type="GO" id="GO:0004519">
    <property type="term" value="F:endonuclease activity"/>
    <property type="evidence" value="ECO:0007669"/>
    <property type="project" value="UniProtKB-KW"/>
</dbReference>
<dbReference type="Proteomes" id="UP000217549">
    <property type="component" value="Chromosome I"/>
</dbReference>
<dbReference type="KEGG" id="ehl:EHLA_0847"/>
<dbReference type="PANTHER" id="PTHR34039:SF1">
    <property type="entry name" value="UPF0102 PROTEIN YRAN"/>
    <property type="match status" value="1"/>
</dbReference>
<reference evidence="4" key="1">
    <citation type="submission" date="2017-09" db="EMBL/GenBank/DDBJ databases">
        <authorList>
            <person name="Shetty A S."/>
        </authorList>
    </citation>
    <scope>NUCLEOTIDE SEQUENCE [LARGE SCALE GENOMIC DNA]</scope>
</reference>
<organism evidence="3 4">
    <name type="scientific">Anaerobutyricum hallii</name>
    <dbReference type="NCBI Taxonomy" id="39488"/>
    <lineage>
        <taxon>Bacteria</taxon>
        <taxon>Bacillati</taxon>
        <taxon>Bacillota</taxon>
        <taxon>Clostridia</taxon>
        <taxon>Lachnospirales</taxon>
        <taxon>Lachnospiraceae</taxon>
        <taxon>Anaerobutyricum</taxon>
    </lineage>
</organism>
<dbReference type="STRING" id="39488.ERS852450_02923"/>
<name>A0A285PU91_9FIRM</name>
<keyword evidence="3" id="KW-0378">Hydrolase</keyword>
<dbReference type="Gene3D" id="3.40.1350.10">
    <property type="match status" value="1"/>
</dbReference>
<dbReference type="PANTHER" id="PTHR34039">
    <property type="entry name" value="UPF0102 PROTEIN YRAN"/>
    <property type="match status" value="1"/>
</dbReference>
<sequence>MRRNYGMAAEEAAALFLEEKGIRILERNFRSYHGEIDIIALEKETILIVEVKMRRSKECGTPAEAVNLKKQKRICYTLNYYRMKKQLMDTTAVRFDVIEVDKDLQCHWIKNAFEFQE</sequence>
<evidence type="ECO:0000313" key="3">
    <source>
        <dbReference type="EMBL" id="SOB71585.1"/>
    </source>
</evidence>
<keyword evidence="3" id="KW-0255">Endonuclease</keyword>
<evidence type="ECO:0000313" key="4">
    <source>
        <dbReference type="Proteomes" id="UP000217549"/>
    </source>
</evidence>
<dbReference type="InterPro" id="IPR011335">
    <property type="entry name" value="Restrct_endonuc-II-like"/>
</dbReference>
<dbReference type="Pfam" id="PF02021">
    <property type="entry name" value="UPF0102"/>
    <property type="match status" value="1"/>
</dbReference>
<gene>
    <name evidence="3" type="ORF">EHLA_0847</name>
</gene>
<dbReference type="SUPFAM" id="SSF52980">
    <property type="entry name" value="Restriction endonuclease-like"/>
    <property type="match status" value="1"/>
</dbReference>
<comment type="similarity">
    <text evidence="1 2">Belongs to the UPF0102 family.</text>
</comment>
<proteinExistence type="inferred from homology"/>
<dbReference type="InterPro" id="IPR003509">
    <property type="entry name" value="UPF0102_YraN-like"/>
</dbReference>
<dbReference type="HAMAP" id="MF_00048">
    <property type="entry name" value="UPF0102"/>
    <property type="match status" value="1"/>
</dbReference>
<dbReference type="GO" id="GO:0003676">
    <property type="term" value="F:nucleic acid binding"/>
    <property type="evidence" value="ECO:0007669"/>
    <property type="project" value="InterPro"/>
</dbReference>
<evidence type="ECO:0000256" key="1">
    <source>
        <dbReference type="ARBA" id="ARBA00006738"/>
    </source>
</evidence>
<dbReference type="AlphaFoldDB" id="A0A285PU91"/>
<dbReference type="NCBIfam" id="NF009150">
    <property type="entry name" value="PRK12497.1-3"/>
    <property type="match status" value="1"/>
</dbReference>
<keyword evidence="4" id="KW-1185">Reference proteome</keyword>
<accession>A0A285PU91</accession>
<dbReference type="InterPro" id="IPR011856">
    <property type="entry name" value="tRNA_endonuc-like_dom_sf"/>
</dbReference>
<keyword evidence="3" id="KW-0540">Nuclease</keyword>
<dbReference type="NCBIfam" id="TIGR00252">
    <property type="entry name" value="YraN family protein"/>
    <property type="match status" value="1"/>
</dbReference>
<protein>
    <recommendedName>
        <fullName evidence="2">UPF0102 protein EHLA_0847</fullName>
    </recommendedName>
</protein>
<evidence type="ECO:0000256" key="2">
    <source>
        <dbReference type="HAMAP-Rule" id="MF_00048"/>
    </source>
</evidence>
<dbReference type="EMBL" id="LT907978">
    <property type="protein sequence ID" value="SOB71585.1"/>
    <property type="molecule type" value="Genomic_DNA"/>
</dbReference>